<dbReference type="OrthoDB" id="2159131at2759"/>
<evidence type="ECO:0000256" key="1">
    <source>
        <dbReference type="SAM" id="MobiDB-lite"/>
    </source>
</evidence>
<feature type="compositionally biased region" description="Basic and acidic residues" evidence="1">
    <location>
        <begin position="340"/>
        <end position="354"/>
    </location>
</feature>
<evidence type="ECO:0000313" key="2">
    <source>
        <dbReference type="EMBL" id="GIL75133.1"/>
    </source>
</evidence>
<feature type="compositionally biased region" description="Basic and acidic residues" evidence="1">
    <location>
        <begin position="28"/>
        <end position="55"/>
    </location>
</feature>
<comment type="caution">
    <text evidence="2">The sequence shown here is derived from an EMBL/GenBank/DDBJ whole genome shotgun (WGS) entry which is preliminary data.</text>
</comment>
<gene>
    <name evidence="2" type="ORF">Vretifemale_4909</name>
</gene>
<feature type="compositionally biased region" description="Gly residues" evidence="1">
    <location>
        <begin position="64"/>
        <end position="77"/>
    </location>
</feature>
<proteinExistence type="predicted"/>
<feature type="compositionally biased region" description="Basic and acidic residues" evidence="1">
    <location>
        <begin position="92"/>
        <end position="114"/>
    </location>
</feature>
<sequence>VTMGGHGGLNILPQKRWNVYNRENRLKVAQDEAKAEKQEEEARKRHGEAEREHRRQLLLRRASGGDGSRGEVLGGGELPAARLEHINFWKEEEAKLQHPENQKQQQDELKRRGNPDFYTSDAKFDERFALGYGLLAEKPWYAQAQKPEDCADRGAGATAGMPAVSAAHPGPRSLAQSGATAAGQARQALNTQQQLLLKRVEQPEGLQRRGGRSRRDRRRDDSTDRSGASTSTSSSSESSKDTDNSTSSSEDSSSHDSSNSSSSTSSDSDSSGRRSQRRKRRWSSTSPSRERHSHRGSKRRRTRSRRSKSFSDDSSHGRGASNKRKHRHSERSKSRSKSGSRRDVKSKSKRDSDKLLLSNAVAVGASKSIEQLRAERLQREKEERVKQHGLLASTAVWPDGPPSKSYNSAYGFAAGMKRRRD</sequence>
<feature type="region of interest" description="Disordered" evidence="1">
    <location>
        <begin position="92"/>
        <end position="120"/>
    </location>
</feature>
<reference evidence="2" key="1">
    <citation type="journal article" date="2021" name="Proc. Natl. Acad. Sci. U.S.A.">
        <title>Three genomes in the algal genus Volvox reveal the fate of a haploid sex-determining region after a transition to homothallism.</title>
        <authorList>
            <person name="Yamamoto K."/>
            <person name="Hamaji T."/>
            <person name="Kawai-Toyooka H."/>
            <person name="Matsuzaki R."/>
            <person name="Takahashi F."/>
            <person name="Nishimura Y."/>
            <person name="Kawachi M."/>
            <person name="Noguchi H."/>
            <person name="Minakuchi Y."/>
            <person name="Umen J.G."/>
            <person name="Toyoda A."/>
            <person name="Nozaki H."/>
        </authorList>
    </citation>
    <scope>NUCLEOTIDE SEQUENCE</scope>
    <source>
        <strain evidence="2">NIES-3786</strain>
    </source>
</reference>
<dbReference type="EMBL" id="BNCP01000007">
    <property type="protein sequence ID" value="GIL75133.1"/>
    <property type="molecule type" value="Genomic_DNA"/>
</dbReference>
<dbReference type="PANTHER" id="PTHR22093:SF0">
    <property type="entry name" value="LEUKOCYTE RECEPTOR CLUSTER MEMBER 1"/>
    <property type="match status" value="1"/>
</dbReference>
<protein>
    <recommendedName>
        <fullName evidence="4">CBF1-interacting co-repressor CIR N-terminal domain-containing protein</fullName>
    </recommendedName>
</protein>
<dbReference type="PANTHER" id="PTHR22093">
    <property type="entry name" value="LEUKOCYTE RECEPTOR CLUSTER LRC MEMBER 1"/>
    <property type="match status" value="1"/>
</dbReference>
<feature type="non-terminal residue" evidence="2">
    <location>
        <position position="1"/>
    </location>
</feature>
<accession>A0A8J4C5K6</accession>
<feature type="compositionally biased region" description="Basic residues" evidence="1">
    <location>
        <begin position="321"/>
        <end position="339"/>
    </location>
</feature>
<feature type="compositionally biased region" description="Low complexity" evidence="1">
    <location>
        <begin position="244"/>
        <end position="269"/>
    </location>
</feature>
<feature type="compositionally biased region" description="Low complexity" evidence="1">
    <location>
        <begin position="225"/>
        <end position="237"/>
    </location>
</feature>
<dbReference type="InterPro" id="IPR039875">
    <property type="entry name" value="LENG1-like"/>
</dbReference>
<keyword evidence="3" id="KW-1185">Reference proteome</keyword>
<feature type="compositionally biased region" description="Basic residues" evidence="1">
    <location>
        <begin position="291"/>
        <end position="308"/>
    </location>
</feature>
<name>A0A8J4C5K6_9CHLO</name>
<evidence type="ECO:0008006" key="4">
    <source>
        <dbReference type="Google" id="ProtNLM"/>
    </source>
</evidence>
<evidence type="ECO:0000313" key="3">
    <source>
        <dbReference type="Proteomes" id="UP000747110"/>
    </source>
</evidence>
<feature type="region of interest" description="Disordered" evidence="1">
    <location>
        <begin position="28"/>
        <end position="77"/>
    </location>
</feature>
<organism evidence="2 3">
    <name type="scientific">Volvox reticuliferus</name>
    <dbReference type="NCBI Taxonomy" id="1737510"/>
    <lineage>
        <taxon>Eukaryota</taxon>
        <taxon>Viridiplantae</taxon>
        <taxon>Chlorophyta</taxon>
        <taxon>core chlorophytes</taxon>
        <taxon>Chlorophyceae</taxon>
        <taxon>CS clade</taxon>
        <taxon>Chlamydomonadales</taxon>
        <taxon>Volvocaceae</taxon>
        <taxon>Volvox</taxon>
    </lineage>
</organism>
<dbReference type="Proteomes" id="UP000747110">
    <property type="component" value="Unassembled WGS sequence"/>
</dbReference>
<dbReference type="AlphaFoldDB" id="A0A8J4C5K6"/>
<feature type="region of interest" description="Disordered" evidence="1">
    <location>
        <begin position="147"/>
        <end position="356"/>
    </location>
</feature>